<evidence type="ECO:0000256" key="2">
    <source>
        <dbReference type="ARBA" id="ARBA00021310"/>
    </source>
</evidence>
<feature type="domain" description="DNA replication/recombination mediator RecO N-terminal" evidence="8">
    <location>
        <begin position="1"/>
        <end position="74"/>
    </location>
</feature>
<dbReference type="PANTHER" id="PTHR33991:SF1">
    <property type="entry name" value="DNA REPAIR PROTEIN RECO"/>
    <property type="match status" value="1"/>
</dbReference>
<evidence type="ECO:0000256" key="6">
    <source>
        <dbReference type="ARBA" id="ARBA00033409"/>
    </source>
</evidence>
<proteinExistence type="inferred from homology"/>
<dbReference type="InterPro" id="IPR037278">
    <property type="entry name" value="ARFGAP/RecO"/>
</dbReference>
<dbReference type="GO" id="GO:0043590">
    <property type="term" value="C:bacterial nucleoid"/>
    <property type="evidence" value="ECO:0007669"/>
    <property type="project" value="TreeGrafter"/>
</dbReference>
<dbReference type="OrthoDB" id="9804792at2"/>
<reference evidence="9 10" key="1">
    <citation type="submission" date="2016-10" db="EMBL/GenBank/DDBJ databases">
        <authorList>
            <person name="de Groot N.N."/>
        </authorList>
    </citation>
    <scope>NUCLEOTIDE SEQUENCE [LARGE SCALE GENOMIC DNA]</scope>
    <source>
        <strain evidence="9 10">DSM 19547</strain>
    </source>
</reference>
<dbReference type="NCBIfam" id="TIGR00613">
    <property type="entry name" value="reco"/>
    <property type="match status" value="1"/>
</dbReference>
<accession>A0A1I5KB80</accession>
<dbReference type="SUPFAM" id="SSF50249">
    <property type="entry name" value="Nucleic acid-binding proteins"/>
    <property type="match status" value="1"/>
</dbReference>
<evidence type="ECO:0000256" key="1">
    <source>
        <dbReference type="ARBA" id="ARBA00007452"/>
    </source>
</evidence>
<evidence type="ECO:0000256" key="5">
    <source>
        <dbReference type="ARBA" id="ARBA00023204"/>
    </source>
</evidence>
<keyword evidence="10" id="KW-1185">Reference proteome</keyword>
<dbReference type="HAMAP" id="MF_00201">
    <property type="entry name" value="RecO"/>
    <property type="match status" value="1"/>
</dbReference>
<dbReference type="AlphaFoldDB" id="A0A1I5KB80"/>
<dbReference type="Proteomes" id="UP000199356">
    <property type="component" value="Unassembled WGS sequence"/>
</dbReference>
<keyword evidence="3 7" id="KW-0227">DNA damage</keyword>
<dbReference type="Pfam" id="PF02565">
    <property type="entry name" value="RecO_C"/>
    <property type="match status" value="1"/>
</dbReference>
<comment type="function">
    <text evidence="7">Involved in DNA repair and RecF pathway recombination.</text>
</comment>
<dbReference type="EMBL" id="FOXA01000001">
    <property type="protein sequence ID" value="SFO82290.1"/>
    <property type="molecule type" value="Genomic_DNA"/>
</dbReference>
<comment type="similarity">
    <text evidence="1 7">Belongs to the RecO family.</text>
</comment>
<evidence type="ECO:0000256" key="4">
    <source>
        <dbReference type="ARBA" id="ARBA00023172"/>
    </source>
</evidence>
<dbReference type="Gene3D" id="2.40.50.140">
    <property type="entry name" value="Nucleic acid-binding proteins"/>
    <property type="match status" value="1"/>
</dbReference>
<evidence type="ECO:0000313" key="10">
    <source>
        <dbReference type="Proteomes" id="UP000199356"/>
    </source>
</evidence>
<keyword evidence="5 7" id="KW-0234">DNA repair</keyword>
<keyword evidence="4 7" id="KW-0233">DNA recombination</keyword>
<dbReference type="GO" id="GO:0006302">
    <property type="term" value="P:double-strand break repair"/>
    <property type="evidence" value="ECO:0007669"/>
    <property type="project" value="TreeGrafter"/>
</dbReference>
<evidence type="ECO:0000256" key="7">
    <source>
        <dbReference type="HAMAP-Rule" id="MF_00201"/>
    </source>
</evidence>
<dbReference type="InterPro" id="IPR022572">
    <property type="entry name" value="DNA_rep/recomb_RecO_N"/>
</dbReference>
<dbReference type="InterPro" id="IPR012340">
    <property type="entry name" value="NA-bd_OB-fold"/>
</dbReference>
<gene>
    <name evidence="7" type="primary">recO</name>
    <name evidence="9" type="ORF">SAMN04488047_1013</name>
</gene>
<evidence type="ECO:0000259" key="8">
    <source>
        <dbReference type="Pfam" id="PF11967"/>
    </source>
</evidence>
<dbReference type="InterPro" id="IPR003717">
    <property type="entry name" value="RecO"/>
</dbReference>
<organism evidence="9 10">
    <name type="scientific">Tranquillimonas alkanivorans</name>
    <dbReference type="NCBI Taxonomy" id="441119"/>
    <lineage>
        <taxon>Bacteria</taxon>
        <taxon>Pseudomonadati</taxon>
        <taxon>Pseudomonadota</taxon>
        <taxon>Alphaproteobacteria</taxon>
        <taxon>Rhodobacterales</taxon>
        <taxon>Roseobacteraceae</taxon>
        <taxon>Tranquillimonas</taxon>
    </lineage>
</organism>
<evidence type="ECO:0000313" key="9">
    <source>
        <dbReference type="EMBL" id="SFO82290.1"/>
    </source>
</evidence>
<dbReference type="GO" id="GO:0006310">
    <property type="term" value="P:DNA recombination"/>
    <property type="evidence" value="ECO:0007669"/>
    <property type="project" value="UniProtKB-UniRule"/>
</dbReference>
<name>A0A1I5KB80_9RHOB</name>
<dbReference type="InterPro" id="IPR042242">
    <property type="entry name" value="RecO_C"/>
</dbReference>
<protein>
    <recommendedName>
        <fullName evidence="2 7">DNA repair protein RecO</fullName>
    </recommendedName>
    <alternativeName>
        <fullName evidence="6 7">Recombination protein O</fullName>
    </alternativeName>
</protein>
<dbReference type="SUPFAM" id="SSF57863">
    <property type="entry name" value="ArfGap/RecO-like zinc finger"/>
    <property type="match status" value="1"/>
</dbReference>
<sequence length="240" mass="25950">MDWSDEGILLTVRRHGEGSAIVEVLTAEHGRHAGVVRGGASRKLAPLLQPGAQLDVAWRARLEEHLGSFTVELRRSRTAAVMDDRLALAGLNALTSLLSFTLPEREPVPGLYAHSRGLFDALGDPDFPLHYLRWELALLDELGFGLDLTSCAVTGGVDDLAYVSPRTGRAVGREAAGEWANRLLPLPYCLLGQGPASLSELLDGLRTTGHFLAHHIAPHLGDRPLPAARQRFVDALARLA</sequence>
<dbReference type="Gene3D" id="1.20.1440.120">
    <property type="entry name" value="Recombination protein O, C-terminal domain"/>
    <property type="match status" value="1"/>
</dbReference>
<dbReference type="RefSeq" id="WP_093416052.1">
    <property type="nucleotide sequence ID" value="NZ_FOXA01000001.1"/>
</dbReference>
<dbReference type="Pfam" id="PF11967">
    <property type="entry name" value="RecO_N"/>
    <property type="match status" value="1"/>
</dbReference>
<dbReference type="PANTHER" id="PTHR33991">
    <property type="entry name" value="DNA REPAIR PROTEIN RECO"/>
    <property type="match status" value="1"/>
</dbReference>
<dbReference type="STRING" id="441119.SAMN04488047_1013"/>
<evidence type="ECO:0000256" key="3">
    <source>
        <dbReference type="ARBA" id="ARBA00022763"/>
    </source>
</evidence>